<evidence type="ECO:0000259" key="6">
    <source>
        <dbReference type="Pfam" id="PF00288"/>
    </source>
</evidence>
<protein>
    <submittedName>
        <fullName evidence="7">Ribosomal protein S5 domain 2-type protein</fullName>
    </submittedName>
</protein>
<dbReference type="SUPFAM" id="SSF55060">
    <property type="entry name" value="GHMP Kinase, C-terminal domain"/>
    <property type="match status" value="1"/>
</dbReference>
<organism evidence="7 8">
    <name type="scientific">Catenaria anguillulae PL171</name>
    <dbReference type="NCBI Taxonomy" id="765915"/>
    <lineage>
        <taxon>Eukaryota</taxon>
        <taxon>Fungi</taxon>
        <taxon>Fungi incertae sedis</taxon>
        <taxon>Blastocladiomycota</taxon>
        <taxon>Blastocladiomycetes</taxon>
        <taxon>Blastocladiales</taxon>
        <taxon>Catenariaceae</taxon>
        <taxon>Catenaria</taxon>
    </lineage>
</organism>
<dbReference type="Pfam" id="PF00288">
    <property type="entry name" value="GHMP_kinases_N"/>
    <property type="match status" value="1"/>
</dbReference>
<dbReference type="PANTHER" id="PTHR20861">
    <property type="entry name" value="HOMOSERINE/4-DIPHOSPHOCYTIDYL-2-C-METHYL-D-ERYTHRITOL KINASE"/>
    <property type="match status" value="1"/>
</dbReference>
<dbReference type="PANTHER" id="PTHR20861:SF1">
    <property type="entry name" value="HOMOSERINE KINASE"/>
    <property type="match status" value="1"/>
</dbReference>
<keyword evidence="8" id="KW-1185">Reference proteome</keyword>
<dbReference type="PRINTS" id="PR00958">
    <property type="entry name" value="HOMSERKINASE"/>
</dbReference>
<dbReference type="InterPro" id="IPR020568">
    <property type="entry name" value="Ribosomal_Su5_D2-typ_SF"/>
</dbReference>
<dbReference type="InterPro" id="IPR014721">
    <property type="entry name" value="Ribsml_uS5_D2-typ_fold_subgr"/>
</dbReference>
<dbReference type="AlphaFoldDB" id="A0A1Y2HA58"/>
<keyword evidence="3" id="KW-0547">Nucleotide-binding</keyword>
<feature type="domain" description="GHMP kinase N-terminal" evidence="6">
    <location>
        <begin position="44"/>
        <end position="129"/>
    </location>
</feature>
<sequence>MTRSIQLRVPASTANLGPGYDSLGMALSLYLTPGAISLDPSKNLISRTLLDTLRAAHTSLPADSVLSIHIDNPIPTGAVGLGSSGSAVVAGVVLANWAAQLGWSRDKLLQHCVAIEGHPDNVAPSLLGGFVASVMSGGAAQGICRGPSRAHGATSRHVTHVLGNPNVHGKGTHLTKQALGCLLDDVVHQPYRMHLIPGFQQLKSALDTNPDVLGLCVSGAGPTRAHLLRT</sequence>
<evidence type="ECO:0000256" key="2">
    <source>
        <dbReference type="ARBA" id="ARBA00022679"/>
    </source>
</evidence>
<dbReference type="Gene3D" id="3.30.230.10">
    <property type="match status" value="1"/>
</dbReference>
<comment type="caution">
    <text evidence="7">The sequence shown here is derived from an EMBL/GenBank/DDBJ whole genome shotgun (WGS) entry which is preliminary data.</text>
</comment>
<dbReference type="GO" id="GO:0005840">
    <property type="term" value="C:ribosome"/>
    <property type="evidence" value="ECO:0007669"/>
    <property type="project" value="UniProtKB-KW"/>
</dbReference>
<keyword evidence="1" id="KW-0028">Amino-acid biosynthesis</keyword>
<evidence type="ECO:0000256" key="5">
    <source>
        <dbReference type="ARBA" id="ARBA00022840"/>
    </source>
</evidence>
<dbReference type="STRING" id="765915.A0A1Y2HA58"/>
<keyword evidence="7" id="KW-0687">Ribonucleoprotein</keyword>
<dbReference type="SUPFAM" id="SSF54211">
    <property type="entry name" value="Ribosomal protein S5 domain 2-like"/>
    <property type="match status" value="1"/>
</dbReference>
<dbReference type="Gene3D" id="3.30.70.890">
    <property type="entry name" value="GHMP kinase, C-terminal domain"/>
    <property type="match status" value="1"/>
</dbReference>
<reference evidence="7 8" key="1">
    <citation type="submission" date="2016-07" db="EMBL/GenBank/DDBJ databases">
        <title>Pervasive Adenine N6-methylation of Active Genes in Fungi.</title>
        <authorList>
            <consortium name="DOE Joint Genome Institute"/>
            <person name="Mondo S.J."/>
            <person name="Dannebaum R.O."/>
            <person name="Kuo R.C."/>
            <person name="Labutti K."/>
            <person name="Haridas S."/>
            <person name="Kuo A."/>
            <person name="Salamov A."/>
            <person name="Ahrendt S.R."/>
            <person name="Lipzen A."/>
            <person name="Sullivan W."/>
            <person name="Andreopoulos W.B."/>
            <person name="Clum A."/>
            <person name="Lindquist E."/>
            <person name="Daum C."/>
            <person name="Ramamoorthy G.K."/>
            <person name="Gryganskyi A."/>
            <person name="Culley D."/>
            <person name="Magnuson J.K."/>
            <person name="James T.Y."/>
            <person name="O'Malley M.A."/>
            <person name="Stajich J.E."/>
            <person name="Spatafora J.W."/>
            <person name="Visel A."/>
            <person name="Grigoriev I.V."/>
        </authorList>
    </citation>
    <scope>NUCLEOTIDE SEQUENCE [LARGE SCALE GENOMIC DNA]</scope>
    <source>
        <strain evidence="7 8">PL171</strain>
    </source>
</reference>
<evidence type="ECO:0000313" key="7">
    <source>
        <dbReference type="EMBL" id="ORZ30884.1"/>
    </source>
</evidence>
<dbReference type="InterPro" id="IPR006204">
    <property type="entry name" value="GHMP_kinase_N_dom"/>
</dbReference>
<accession>A0A1Y2HA58</accession>
<name>A0A1Y2HA58_9FUNG</name>
<dbReference type="GO" id="GO:0016301">
    <property type="term" value="F:kinase activity"/>
    <property type="evidence" value="ECO:0007669"/>
    <property type="project" value="UniProtKB-KW"/>
</dbReference>
<dbReference type="OrthoDB" id="195231at2759"/>
<keyword evidence="2" id="KW-0808">Transferase</keyword>
<evidence type="ECO:0000313" key="8">
    <source>
        <dbReference type="Proteomes" id="UP000193411"/>
    </source>
</evidence>
<dbReference type="EMBL" id="MCFL01000073">
    <property type="protein sequence ID" value="ORZ30884.1"/>
    <property type="molecule type" value="Genomic_DNA"/>
</dbReference>
<evidence type="ECO:0000256" key="4">
    <source>
        <dbReference type="ARBA" id="ARBA00022777"/>
    </source>
</evidence>
<dbReference type="InterPro" id="IPR036554">
    <property type="entry name" value="GHMP_kinase_C_sf"/>
</dbReference>
<gene>
    <name evidence="7" type="ORF">BCR44DRAFT_1503390</name>
</gene>
<dbReference type="GO" id="GO:0005524">
    <property type="term" value="F:ATP binding"/>
    <property type="evidence" value="ECO:0007669"/>
    <property type="project" value="UniProtKB-KW"/>
</dbReference>
<keyword evidence="4" id="KW-0418">Kinase</keyword>
<keyword evidence="7" id="KW-0689">Ribosomal protein</keyword>
<dbReference type="GO" id="GO:0008652">
    <property type="term" value="P:amino acid biosynthetic process"/>
    <property type="evidence" value="ECO:0007669"/>
    <property type="project" value="UniProtKB-KW"/>
</dbReference>
<evidence type="ECO:0000256" key="3">
    <source>
        <dbReference type="ARBA" id="ARBA00022741"/>
    </source>
</evidence>
<keyword evidence="5" id="KW-0067">ATP-binding</keyword>
<evidence type="ECO:0000256" key="1">
    <source>
        <dbReference type="ARBA" id="ARBA00022605"/>
    </source>
</evidence>
<dbReference type="Proteomes" id="UP000193411">
    <property type="component" value="Unassembled WGS sequence"/>
</dbReference>
<proteinExistence type="predicted"/>